<feature type="compositionally biased region" description="Polar residues" evidence="3">
    <location>
        <begin position="543"/>
        <end position="553"/>
    </location>
</feature>
<sequence>MESPPKRMTRARAAAKASEPAVKTTKIVTAAARAKSTATAGTKSTAAKRKTRADEQEEDEQEAQHEVPAPRRPRGRPKKAEEPAEAEVPARATRGRVAKKPATEAPKDEPAPVKATRGRPRKVVAATPAEEPAAEPVKKTTRARGTTASRTAAAKPAAKRSVKFQEPDKENIEPAVEVKEPVRGGLRGRPAKRGAAVGSRTTRAAVRTATTDKKPLSPKKMTQMPVSKDDSEDELAGDSTPVKPLMKHPIKPPTSTHTKTSHHAQSEEDTTEPTLEVDTVLNPPDLGATVLASPARKMPSSALQDTMRSPARRIGPVQLPGSTMKLAGTVTGQSGSTSPFKASLLQSAAKRPPSPIKSLNFGNAPTSQQPQSAMKASLLQSPAKRSFPGMVPLPDPRQLDSGTLSGSPAMKPLVLSTSTPAHLARSSDKLMMEDQSADELNDLEDDPFSAPMESLQFPGRLSAVLPRHADPAMKKDMGIADEPKVEQVQLDDAPETVELVEQAHEYVEDATEQPIEEVNEPVDEMAMDVVTAELDDAEEPVSPASNASESPVQPENPVFQLREKDLDPYHNMDSESEDDMEDPIKEAPATPTPFARKTPNTKGTGRSQTKAPQASLGGFTALADRFGSWSAASPIRMAPLARTVLEQVSVQEQVSAPSSQVSPAVNHFFEDEMSVRPDTNAEALDNETAEVEDPSFDDIMVTEEDVELAQEANEMSLLEPHILEAVVNSDSFDDTLSEASQEYGDENQIPMDPAVINSQSNGLVTPVRPVMGAFNTTTKVPLKPADDSTPSPLKKRCFTASRIAPKRPTGPARNATVISYSPTKERKSMSVMGMEFASAPATPGPVTPSKSDLWSSIGTPARTPRRDVDPALLRGAVVFVDVHTSEGADASSIFVELLTQMGAKCMKTWNWSSSGSGEATSSKVGITHVVFKDGGKRTLEKVRETNGVVQCVGVSWVLDCERENEWLEENPYYIDTKVVPRGGARRRKSMEPKALANMNGTLVSSPVKGNSRTSPNTPITPKNRRESATWMFTPSEQGDEDMDDDVDWSNLMLTPVPKTPAPDAVARYAANLVPETPSGEEEDDLDYSPTKENLLMRTCPPKKNPFLEMGAGILSKDKDEQVLMRLMAARRKSLQFAPKIGSPLARTWP</sequence>
<feature type="compositionally biased region" description="Low complexity" evidence="3">
    <location>
        <begin position="11"/>
        <end position="45"/>
    </location>
</feature>
<feature type="region of interest" description="Disordered" evidence="3">
    <location>
        <begin position="1"/>
        <end position="413"/>
    </location>
</feature>
<dbReference type="SUPFAM" id="SSF52113">
    <property type="entry name" value="BRCT domain"/>
    <property type="match status" value="1"/>
</dbReference>
<evidence type="ECO:0000313" key="6">
    <source>
        <dbReference type="Proteomes" id="UP001498476"/>
    </source>
</evidence>
<feature type="compositionally biased region" description="Polar residues" evidence="3">
    <location>
        <begin position="330"/>
        <end position="346"/>
    </location>
</feature>
<dbReference type="Proteomes" id="UP001498476">
    <property type="component" value="Unassembled WGS sequence"/>
</dbReference>
<evidence type="ECO:0000256" key="2">
    <source>
        <dbReference type="ARBA" id="ARBA00023242"/>
    </source>
</evidence>
<dbReference type="InterPro" id="IPR036420">
    <property type="entry name" value="BRCT_dom_sf"/>
</dbReference>
<reference evidence="5 6" key="1">
    <citation type="journal article" date="2025" name="Microbiol. Resour. Announc.">
        <title>Draft genome sequences for Neonectria magnoliae and Neonectria punicea, canker pathogens of Liriodendron tulipifera and Acer saccharum in West Virginia.</title>
        <authorList>
            <person name="Petronek H.M."/>
            <person name="Kasson M.T."/>
            <person name="Metheny A.M."/>
            <person name="Stauder C.M."/>
            <person name="Lovett B."/>
            <person name="Lynch S.C."/>
            <person name="Garnas J.R."/>
            <person name="Kasson L.R."/>
            <person name="Stajich J.E."/>
        </authorList>
    </citation>
    <scope>NUCLEOTIDE SEQUENCE [LARGE SCALE GENOMIC DNA]</scope>
    <source>
        <strain evidence="5 6">NRRL 64653</strain>
    </source>
</reference>
<evidence type="ECO:0000259" key="4">
    <source>
        <dbReference type="PROSITE" id="PS50172"/>
    </source>
</evidence>
<organism evidence="5 6">
    <name type="scientific">Neonectria punicea</name>
    <dbReference type="NCBI Taxonomy" id="979145"/>
    <lineage>
        <taxon>Eukaryota</taxon>
        <taxon>Fungi</taxon>
        <taxon>Dikarya</taxon>
        <taxon>Ascomycota</taxon>
        <taxon>Pezizomycotina</taxon>
        <taxon>Sordariomycetes</taxon>
        <taxon>Hypocreomycetidae</taxon>
        <taxon>Hypocreales</taxon>
        <taxon>Nectriaceae</taxon>
        <taxon>Neonectria</taxon>
    </lineage>
</organism>
<feature type="compositionally biased region" description="Basic and acidic residues" evidence="3">
    <location>
        <begin position="101"/>
        <end position="111"/>
    </location>
</feature>
<keyword evidence="2" id="KW-0539">Nucleus</keyword>
<feature type="compositionally biased region" description="Polar residues" evidence="3">
    <location>
        <begin position="360"/>
        <end position="380"/>
    </location>
</feature>
<comment type="subcellular location">
    <subcellularLocation>
        <location evidence="1">Nucleus</location>
    </subcellularLocation>
</comment>
<dbReference type="PANTHER" id="PTHR14625:SF3">
    <property type="entry name" value="MICROCEPHALIN"/>
    <property type="match status" value="1"/>
</dbReference>
<dbReference type="InterPro" id="IPR001357">
    <property type="entry name" value="BRCT_dom"/>
</dbReference>
<name>A0ABR1HRS1_9HYPO</name>
<dbReference type="InterPro" id="IPR022047">
    <property type="entry name" value="Microcephalin-like"/>
</dbReference>
<dbReference type="Gene3D" id="3.40.50.10190">
    <property type="entry name" value="BRCT domain"/>
    <property type="match status" value="1"/>
</dbReference>
<evidence type="ECO:0000256" key="1">
    <source>
        <dbReference type="ARBA" id="ARBA00004123"/>
    </source>
</evidence>
<feature type="domain" description="BRCT" evidence="4">
    <location>
        <begin position="868"/>
        <end position="974"/>
    </location>
</feature>
<dbReference type="InterPro" id="IPR000637">
    <property type="entry name" value="HMGI/Y_DNA-bd_CS"/>
</dbReference>
<feature type="compositionally biased region" description="Low complexity" evidence="3">
    <location>
        <begin position="143"/>
        <end position="156"/>
    </location>
</feature>
<dbReference type="PROSITE" id="PS00354">
    <property type="entry name" value="HMGI_Y"/>
    <property type="match status" value="1"/>
</dbReference>
<feature type="region of interest" description="Disordered" evidence="3">
    <location>
        <begin position="535"/>
        <end position="614"/>
    </location>
</feature>
<feature type="compositionally biased region" description="Basic and acidic residues" evidence="3">
    <location>
        <begin position="163"/>
        <end position="182"/>
    </location>
</feature>
<feature type="compositionally biased region" description="Low complexity" evidence="3">
    <location>
        <begin position="193"/>
        <end position="209"/>
    </location>
</feature>
<dbReference type="PROSITE" id="PS50172">
    <property type="entry name" value="BRCT"/>
    <property type="match status" value="1"/>
</dbReference>
<proteinExistence type="predicted"/>
<evidence type="ECO:0000313" key="5">
    <source>
        <dbReference type="EMBL" id="KAK7423930.1"/>
    </source>
</evidence>
<keyword evidence="6" id="KW-1185">Reference proteome</keyword>
<evidence type="ECO:0000256" key="3">
    <source>
        <dbReference type="SAM" id="MobiDB-lite"/>
    </source>
</evidence>
<feature type="compositionally biased region" description="Basic and acidic residues" evidence="3">
    <location>
        <begin position="561"/>
        <end position="573"/>
    </location>
</feature>
<feature type="compositionally biased region" description="Polar residues" evidence="3">
    <location>
        <begin position="848"/>
        <end position="858"/>
    </location>
</feature>
<comment type="caution">
    <text evidence="5">The sequence shown here is derived from an EMBL/GenBank/DDBJ whole genome shotgun (WGS) entry which is preliminary data.</text>
</comment>
<dbReference type="EMBL" id="JAZAVJ010000007">
    <property type="protein sequence ID" value="KAK7423930.1"/>
    <property type="molecule type" value="Genomic_DNA"/>
</dbReference>
<feature type="compositionally biased region" description="Low complexity" evidence="3">
    <location>
        <begin position="123"/>
        <end position="135"/>
    </location>
</feature>
<dbReference type="CDD" id="cd17716">
    <property type="entry name" value="BRCT_microcephalin_rpt1"/>
    <property type="match status" value="1"/>
</dbReference>
<dbReference type="PANTHER" id="PTHR14625">
    <property type="entry name" value="MICROCEPHALIN"/>
    <property type="match status" value="1"/>
</dbReference>
<protein>
    <recommendedName>
        <fullName evidence="4">BRCT domain-containing protein</fullName>
    </recommendedName>
</protein>
<feature type="compositionally biased region" description="Polar residues" evidence="3">
    <location>
        <begin position="598"/>
        <end position="612"/>
    </location>
</feature>
<accession>A0ABR1HRS1</accession>
<feature type="compositionally biased region" description="Polar residues" evidence="3">
    <location>
        <begin position="1001"/>
        <end position="1020"/>
    </location>
</feature>
<feature type="region of interest" description="Disordered" evidence="3">
    <location>
        <begin position="839"/>
        <end position="861"/>
    </location>
</feature>
<feature type="region of interest" description="Disordered" evidence="3">
    <location>
        <begin position="1001"/>
        <end position="1024"/>
    </location>
</feature>
<gene>
    <name evidence="5" type="ORF">QQX98_000802</name>
</gene>